<keyword evidence="2" id="KW-1185">Reference proteome</keyword>
<reference evidence="1" key="1">
    <citation type="submission" date="2022-08" db="EMBL/GenBank/DDBJ databases">
        <title>Genome Sequence of Fusarium decemcellulare.</title>
        <authorList>
            <person name="Buettner E."/>
        </authorList>
    </citation>
    <scope>NUCLEOTIDE SEQUENCE</scope>
    <source>
        <strain evidence="1">Babe19</strain>
    </source>
</reference>
<proteinExistence type="predicted"/>
<sequence>MFETTEIYSHGVLFVIFALAVSIFVKFGLLKTGIKPTQSASPTEVAKNSEIPQRWWSDPTLFQAEQRAIFSQTWICASHRSRFVSPGDYVAVDAVGFRILFILGKDHVVRAFHNICRHRAFPVARKASGSATILGCRYHGWSYDTKGQLTKAPHFENVAGFSKSQNGLFQVHTKMDGHGFLYVNMCGDNDVAEFEALSLGKIGRNIDKEARFLHSWESKGAFNWKVSGNGLLDASSESQNLEKRPLNTTPNVAATEIRLGPLTTVFIDSGNAFWYQITLSPNSFNQTTVRCDVYSSKSEKVAAFDATAKTNLERDVQSMVEAHETLYTKITNSGCQLGGTKYFQAEVVDKVDAHLRKEELEGRELKPATIQQCRSAALTKAEELCQAVECSDSRLDCKWPPWKAASACTVMLLLIAGLQVTLVVTIRGPYNRGVSWAANLVTAIGIIACIVLLAGYIPIPFELVKRRGRVIGISLTFLAIDWSGAFFSLMSLVAQHTFDVTFGTLYALVAIIELSMFLSHGVWYLRTRDLRSRAKAAGQDYDDFPEAIEYQSKGVNMSLRRARRAISDLFPWTGSPQSSVSEVDP</sequence>
<protein>
    <submittedName>
        <fullName evidence="1">Uncharacterized protein</fullName>
    </submittedName>
</protein>
<evidence type="ECO:0000313" key="2">
    <source>
        <dbReference type="Proteomes" id="UP001148629"/>
    </source>
</evidence>
<accession>A0ACC1SKP4</accession>
<dbReference type="EMBL" id="JANRMS010000338">
    <property type="protein sequence ID" value="KAJ3541679.1"/>
    <property type="molecule type" value="Genomic_DNA"/>
</dbReference>
<comment type="caution">
    <text evidence="1">The sequence shown here is derived from an EMBL/GenBank/DDBJ whole genome shotgun (WGS) entry which is preliminary data.</text>
</comment>
<organism evidence="1 2">
    <name type="scientific">Fusarium decemcellulare</name>
    <dbReference type="NCBI Taxonomy" id="57161"/>
    <lineage>
        <taxon>Eukaryota</taxon>
        <taxon>Fungi</taxon>
        <taxon>Dikarya</taxon>
        <taxon>Ascomycota</taxon>
        <taxon>Pezizomycotina</taxon>
        <taxon>Sordariomycetes</taxon>
        <taxon>Hypocreomycetidae</taxon>
        <taxon>Hypocreales</taxon>
        <taxon>Nectriaceae</taxon>
        <taxon>Fusarium</taxon>
        <taxon>Fusarium decemcellulare species complex</taxon>
    </lineage>
</organism>
<dbReference type="Proteomes" id="UP001148629">
    <property type="component" value="Unassembled WGS sequence"/>
</dbReference>
<gene>
    <name evidence="1" type="ORF">NM208_g4494</name>
</gene>
<evidence type="ECO:0000313" key="1">
    <source>
        <dbReference type="EMBL" id="KAJ3541679.1"/>
    </source>
</evidence>
<name>A0ACC1SKP4_9HYPO</name>